<dbReference type="GO" id="GO:0005524">
    <property type="term" value="F:ATP binding"/>
    <property type="evidence" value="ECO:0007669"/>
    <property type="project" value="UniProtKB-KW"/>
</dbReference>
<keyword evidence="8" id="KW-0378">Hydrolase</keyword>
<evidence type="ECO:0000256" key="4">
    <source>
        <dbReference type="ARBA" id="ARBA00022722"/>
    </source>
</evidence>
<evidence type="ECO:0000256" key="15">
    <source>
        <dbReference type="ARBA" id="ARBA00023172"/>
    </source>
</evidence>
<dbReference type="PANTHER" id="PTHR42648">
    <property type="entry name" value="TRANSPOSASE, PUTATIVE-RELATED"/>
    <property type="match status" value="1"/>
</dbReference>
<evidence type="ECO:0000256" key="12">
    <source>
        <dbReference type="ARBA" id="ARBA00022918"/>
    </source>
</evidence>
<dbReference type="GO" id="GO:0015074">
    <property type="term" value="P:DNA integration"/>
    <property type="evidence" value="ECO:0007669"/>
    <property type="project" value="UniProtKB-KW"/>
</dbReference>
<keyword evidence="17" id="KW-0862">Zinc</keyword>
<dbReference type="GO" id="GO:0008270">
    <property type="term" value="F:zinc ion binding"/>
    <property type="evidence" value="ECO:0007669"/>
    <property type="project" value="UniProtKB-KW"/>
</dbReference>
<dbReference type="Gene3D" id="3.30.420.10">
    <property type="entry name" value="Ribonuclease H-like superfamily/Ribonuclease H"/>
    <property type="match status" value="1"/>
</dbReference>
<evidence type="ECO:0000256" key="10">
    <source>
        <dbReference type="ARBA" id="ARBA00022842"/>
    </source>
</evidence>
<dbReference type="GO" id="GO:0008233">
    <property type="term" value="F:peptidase activity"/>
    <property type="evidence" value="ECO:0007669"/>
    <property type="project" value="UniProtKB-KW"/>
</dbReference>
<dbReference type="PROSITE" id="PS50158">
    <property type="entry name" value="ZF_CCHC"/>
    <property type="match status" value="1"/>
</dbReference>
<sequence>MDEILLILREEEATLNLPIKTRMDGINEAFYCKRKNEKQTRLCYICRKSNHLAKDCYYRNKNSPSTSQRNNSSRNGHVFTASHREEKLCDNILILDSGASCHMAKESMWFKNISPEVMDIYLADKNSKMVSQGTGNVSAKTVSTKHCNSINLTITDVSYVPQLRCNLLSVTCLMDKGCKIKSENNCVLIYDKNDKLIAKAFKNNGRLEIKLEPMYNSECFISDQSTNNYEIWHNRLCHLNCKYMLKMKDYIDIDNVNNFTCETCDISKVTRKTHHSIDIYQSSQILELLHADLCGPINIESHGGAKYFMVIVDDFSGMYFTYFLKNKYEVFNIFSQFKAKYENLTDKRIKKIRTDNGLEFVNEQIDTYLANSGIFHEKTIPYNSESNGKAERANRVLLERTRSLLYESKLPLKFWAEAINCSIQVSNVTPRKRKEKIPLEIRTGNKPKLNYLKKFGCVAYFHVPKVLRNKFEVPGRRGIMLGYARERRGYRIYDIKNQKTTSSPRTGRIQIPVLELNDVQNQIPVRRSERLKSKLMSVHLVNNVPNFYFEAENSANWKNWKLAMENELDSLDKHKVWEIVQKPAKSKLIKTKWVYSLKQDDAGKNIKYKARLVAADFNQIKNINYSESYSPVVNIESFRLLIALAAKLKLNVNFFDVKTAYLYGDLEETVYVLPPPGYEKLIGEMIKFVN</sequence>
<dbReference type="InterPro" id="IPR054722">
    <property type="entry name" value="PolX-like_BBD"/>
</dbReference>
<keyword evidence="10" id="KW-0460">Magnesium</keyword>
<dbReference type="InterPro" id="IPR001584">
    <property type="entry name" value="Integrase_cat-core"/>
</dbReference>
<protein>
    <submittedName>
        <fullName evidence="20">Retrovirus-related Pol polyprotein from transposon TNT 1-94</fullName>
    </submittedName>
</protein>
<keyword evidence="21" id="KW-1185">Reference proteome</keyword>
<dbReference type="Pfam" id="PF00665">
    <property type="entry name" value="rve"/>
    <property type="match status" value="1"/>
</dbReference>
<evidence type="ECO:0000256" key="11">
    <source>
        <dbReference type="ARBA" id="ARBA00022908"/>
    </source>
</evidence>
<evidence type="ECO:0000256" key="6">
    <source>
        <dbReference type="ARBA" id="ARBA00022741"/>
    </source>
</evidence>
<evidence type="ECO:0000256" key="5">
    <source>
        <dbReference type="ARBA" id="ARBA00022723"/>
    </source>
</evidence>
<evidence type="ECO:0000256" key="3">
    <source>
        <dbReference type="ARBA" id="ARBA00022670"/>
    </source>
</evidence>
<evidence type="ECO:0000259" key="18">
    <source>
        <dbReference type="PROSITE" id="PS50158"/>
    </source>
</evidence>
<keyword evidence="13" id="KW-0548">Nucleotidyltransferase</keyword>
<evidence type="ECO:0000256" key="17">
    <source>
        <dbReference type="PROSITE-ProRule" id="PRU00047"/>
    </source>
</evidence>
<dbReference type="Pfam" id="PF07727">
    <property type="entry name" value="RVT_2"/>
    <property type="match status" value="1"/>
</dbReference>
<name>A0A8X6UWX4_TRICX</name>
<dbReference type="InterPro" id="IPR036397">
    <property type="entry name" value="RNaseH_sf"/>
</dbReference>
<evidence type="ECO:0000256" key="8">
    <source>
        <dbReference type="ARBA" id="ARBA00022801"/>
    </source>
</evidence>
<keyword evidence="15" id="KW-0233">DNA recombination</keyword>
<comment type="function">
    <text evidence="1">The aspartyl protease (PR) mediates the proteolytic cleavages of the Gag and Gag-Pol polyproteins after assembly of the VLP.</text>
</comment>
<evidence type="ECO:0000256" key="13">
    <source>
        <dbReference type="ARBA" id="ARBA00022932"/>
    </source>
</evidence>
<keyword evidence="16" id="KW-0511">Multifunctional enzyme</keyword>
<dbReference type="InterPro" id="IPR039537">
    <property type="entry name" value="Retrotran_Ty1/copia-like"/>
</dbReference>
<dbReference type="PANTHER" id="PTHR42648:SF11">
    <property type="entry name" value="TRANSPOSON TY4-P GAG-POL POLYPROTEIN"/>
    <property type="match status" value="1"/>
</dbReference>
<dbReference type="InterPro" id="IPR025724">
    <property type="entry name" value="GAG-pre-integrase_dom"/>
</dbReference>
<dbReference type="GO" id="GO:0004519">
    <property type="term" value="F:endonuclease activity"/>
    <property type="evidence" value="ECO:0007669"/>
    <property type="project" value="UniProtKB-KW"/>
</dbReference>
<dbReference type="GO" id="GO:0003676">
    <property type="term" value="F:nucleic acid binding"/>
    <property type="evidence" value="ECO:0007669"/>
    <property type="project" value="InterPro"/>
</dbReference>
<keyword evidence="14" id="KW-0917">Virion maturation</keyword>
<dbReference type="Proteomes" id="UP000887159">
    <property type="component" value="Unassembled WGS sequence"/>
</dbReference>
<accession>A0A8X6UWX4</accession>
<dbReference type="AlphaFoldDB" id="A0A8X6UWX4"/>
<evidence type="ECO:0000256" key="14">
    <source>
        <dbReference type="ARBA" id="ARBA00023113"/>
    </source>
</evidence>
<dbReference type="Pfam" id="PF25597">
    <property type="entry name" value="SH3_retrovirus"/>
    <property type="match status" value="1"/>
</dbReference>
<gene>
    <name evidence="20" type="ORF">TNCV_2084761</name>
</gene>
<reference evidence="20" key="1">
    <citation type="submission" date="2020-08" db="EMBL/GenBank/DDBJ databases">
        <title>Multicomponent nature underlies the extraordinary mechanical properties of spider dragline silk.</title>
        <authorList>
            <person name="Kono N."/>
            <person name="Nakamura H."/>
            <person name="Mori M."/>
            <person name="Yoshida Y."/>
            <person name="Ohtoshi R."/>
            <person name="Malay A.D."/>
            <person name="Moran D.A.P."/>
            <person name="Tomita M."/>
            <person name="Numata K."/>
            <person name="Arakawa K."/>
        </authorList>
    </citation>
    <scope>NUCLEOTIDE SEQUENCE</scope>
</reference>
<evidence type="ECO:0000256" key="1">
    <source>
        <dbReference type="ARBA" id="ARBA00002180"/>
    </source>
</evidence>
<dbReference type="GO" id="GO:0006508">
    <property type="term" value="P:proteolysis"/>
    <property type="evidence" value="ECO:0007669"/>
    <property type="project" value="UniProtKB-KW"/>
</dbReference>
<keyword evidence="13" id="KW-0239">DNA-directed DNA polymerase</keyword>
<evidence type="ECO:0000313" key="21">
    <source>
        <dbReference type="Proteomes" id="UP000887159"/>
    </source>
</evidence>
<dbReference type="InterPro" id="IPR013103">
    <property type="entry name" value="RVT_2"/>
</dbReference>
<proteinExistence type="predicted"/>
<dbReference type="PROSITE" id="PS50994">
    <property type="entry name" value="INTEGRASE"/>
    <property type="match status" value="1"/>
</dbReference>
<keyword evidence="11" id="KW-0229">DNA integration</keyword>
<keyword evidence="5" id="KW-0479">Metal-binding</keyword>
<keyword evidence="2" id="KW-1188">Viral release from host cell</keyword>
<feature type="domain" description="CCHC-type" evidence="18">
    <location>
        <begin position="43"/>
        <end position="56"/>
    </location>
</feature>
<comment type="caution">
    <text evidence="20">The sequence shown here is derived from an EMBL/GenBank/DDBJ whole genome shotgun (WGS) entry which is preliminary data.</text>
</comment>
<feature type="domain" description="Integrase catalytic" evidence="19">
    <location>
        <begin position="280"/>
        <end position="446"/>
    </location>
</feature>
<dbReference type="InterPro" id="IPR012337">
    <property type="entry name" value="RNaseH-like_sf"/>
</dbReference>
<dbReference type="GO" id="GO:0006310">
    <property type="term" value="P:DNA recombination"/>
    <property type="evidence" value="ECO:0007669"/>
    <property type="project" value="UniProtKB-KW"/>
</dbReference>
<keyword evidence="12" id="KW-0695">RNA-directed DNA polymerase</keyword>
<keyword evidence="6" id="KW-0547">Nucleotide-binding</keyword>
<dbReference type="GO" id="GO:0003964">
    <property type="term" value="F:RNA-directed DNA polymerase activity"/>
    <property type="evidence" value="ECO:0007669"/>
    <property type="project" value="UniProtKB-KW"/>
</dbReference>
<dbReference type="InterPro" id="IPR057670">
    <property type="entry name" value="SH3_retrovirus"/>
</dbReference>
<dbReference type="GO" id="GO:0003887">
    <property type="term" value="F:DNA-directed DNA polymerase activity"/>
    <property type="evidence" value="ECO:0007669"/>
    <property type="project" value="UniProtKB-KW"/>
</dbReference>
<evidence type="ECO:0000256" key="7">
    <source>
        <dbReference type="ARBA" id="ARBA00022759"/>
    </source>
</evidence>
<evidence type="ECO:0000259" key="19">
    <source>
        <dbReference type="PROSITE" id="PS50994"/>
    </source>
</evidence>
<keyword evidence="13" id="KW-0808">Transferase</keyword>
<dbReference type="SUPFAM" id="SSF53098">
    <property type="entry name" value="Ribonuclease H-like"/>
    <property type="match status" value="1"/>
</dbReference>
<keyword evidence="3" id="KW-0645">Protease</keyword>
<evidence type="ECO:0000256" key="16">
    <source>
        <dbReference type="ARBA" id="ARBA00023268"/>
    </source>
</evidence>
<keyword evidence="9" id="KW-0067">ATP-binding</keyword>
<evidence type="ECO:0000256" key="2">
    <source>
        <dbReference type="ARBA" id="ARBA00022612"/>
    </source>
</evidence>
<evidence type="ECO:0000256" key="9">
    <source>
        <dbReference type="ARBA" id="ARBA00022840"/>
    </source>
</evidence>
<keyword evidence="4" id="KW-0540">Nuclease</keyword>
<dbReference type="Pfam" id="PF22936">
    <property type="entry name" value="Pol_BBD"/>
    <property type="match status" value="1"/>
</dbReference>
<dbReference type="InterPro" id="IPR001878">
    <property type="entry name" value="Znf_CCHC"/>
</dbReference>
<dbReference type="EMBL" id="BMAU01021189">
    <property type="protein sequence ID" value="GFX95896.1"/>
    <property type="molecule type" value="Genomic_DNA"/>
</dbReference>
<evidence type="ECO:0000313" key="20">
    <source>
        <dbReference type="EMBL" id="GFX95896.1"/>
    </source>
</evidence>
<keyword evidence="7" id="KW-0255">Endonuclease</keyword>
<dbReference type="Pfam" id="PF13976">
    <property type="entry name" value="gag_pre-integrs"/>
    <property type="match status" value="1"/>
</dbReference>
<organism evidence="20 21">
    <name type="scientific">Trichonephila clavipes</name>
    <name type="common">Golden silk orbweaver</name>
    <name type="synonym">Nephila clavipes</name>
    <dbReference type="NCBI Taxonomy" id="2585209"/>
    <lineage>
        <taxon>Eukaryota</taxon>
        <taxon>Metazoa</taxon>
        <taxon>Ecdysozoa</taxon>
        <taxon>Arthropoda</taxon>
        <taxon>Chelicerata</taxon>
        <taxon>Arachnida</taxon>
        <taxon>Araneae</taxon>
        <taxon>Araneomorphae</taxon>
        <taxon>Entelegynae</taxon>
        <taxon>Araneoidea</taxon>
        <taxon>Nephilidae</taxon>
        <taxon>Trichonephila</taxon>
    </lineage>
</organism>
<keyword evidence="17" id="KW-0863">Zinc-finger</keyword>